<sequence length="157" mass="17525">MADAGMSCCGRLVVRMCIRWLAGRTCWQLVRPLRVVGMDPSRRGSSLSHRRAHGPTWRDVLLIESALSGGRQYGPHGNMSRLSQPQPALDCIGRKSSNAKMKCRTLTHDWWVATNTQRLLVRQCCTSRSRNESGVDVVFTACTGGVETTRELVIVRK</sequence>
<comment type="caution">
    <text evidence="1">The sequence shown here is derived from an EMBL/GenBank/DDBJ whole genome shotgun (WGS) entry which is preliminary data.</text>
</comment>
<reference evidence="1" key="1">
    <citation type="journal article" date="2023" name="Mol. Phylogenet. Evol.">
        <title>Genome-scale phylogeny and comparative genomics of the fungal order Sordariales.</title>
        <authorList>
            <person name="Hensen N."/>
            <person name="Bonometti L."/>
            <person name="Westerberg I."/>
            <person name="Brannstrom I.O."/>
            <person name="Guillou S."/>
            <person name="Cros-Aarteil S."/>
            <person name="Calhoun S."/>
            <person name="Haridas S."/>
            <person name="Kuo A."/>
            <person name="Mondo S."/>
            <person name="Pangilinan J."/>
            <person name="Riley R."/>
            <person name="LaButti K."/>
            <person name="Andreopoulos B."/>
            <person name="Lipzen A."/>
            <person name="Chen C."/>
            <person name="Yan M."/>
            <person name="Daum C."/>
            <person name="Ng V."/>
            <person name="Clum A."/>
            <person name="Steindorff A."/>
            <person name="Ohm R.A."/>
            <person name="Martin F."/>
            <person name="Silar P."/>
            <person name="Natvig D.O."/>
            <person name="Lalanne C."/>
            <person name="Gautier V."/>
            <person name="Ament-Velasquez S.L."/>
            <person name="Kruys A."/>
            <person name="Hutchinson M.I."/>
            <person name="Powell A.J."/>
            <person name="Barry K."/>
            <person name="Miller A.N."/>
            <person name="Grigoriev I.V."/>
            <person name="Debuchy R."/>
            <person name="Gladieux P."/>
            <person name="Hiltunen Thoren M."/>
            <person name="Johannesson H."/>
        </authorList>
    </citation>
    <scope>NUCLEOTIDE SEQUENCE</scope>
    <source>
        <strain evidence="1">CBS 757.83</strain>
    </source>
</reference>
<name>A0AAN6Q2E1_9PEZI</name>
<dbReference type="EMBL" id="MU863632">
    <property type="protein sequence ID" value="KAK4102339.1"/>
    <property type="molecule type" value="Genomic_DNA"/>
</dbReference>
<reference evidence="1" key="2">
    <citation type="submission" date="2023-05" db="EMBL/GenBank/DDBJ databases">
        <authorList>
            <consortium name="Lawrence Berkeley National Laboratory"/>
            <person name="Steindorff A."/>
            <person name="Hensen N."/>
            <person name="Bonometti L."/>
            <person name="Westerberg I."/>
            <person name="Brannstrom I.O."/>
            <person name="Guillou S."/>
            <person name="Cros-Aarteil S."/>
            <person name="Calhoun S."/>
            <person name="Haridas S."/>
            <person name="Kuo A."/>
            <person name="Mondo S."/>
            <person name="Pangilinan J."/>
            <person name="Riley R."/>
            <person name="Labutti K."/>
            <person name="Andreopoulos B."/>
            <person name="Lipzen A."/>
            <person name="Chen C."/>
            <person name="Yanf M."/>
            <person name="Daum C."/>
            <person name="Ng V."/>
            <person name="Clum A."/>
            <person name="Ohm R."/>
            <person name="Martin F."/>
            <person name="Silar P."/>
            <person name="Natvig D."/>
            <person name="Lalanne C."/>
            <person name="Gautier V."/>
            <person name="Ament-Velasquez S.L."/>
            <person name="Kruys A."/>
            <person name="Hutchinson M.I."/>
            <person name="Powell A.J."/>
            <person name="Barry K."/>
            <person name="Miller A.N."/>
            <person name="Grigoriev I.V."/>
            <person name="Debuchy R."/>
            <person name="Gladieux P."/>
            <person name="Thoren M.H."/>
            <person name="Johannesson H."/>
        </authorList>
    </citation>
    <scope>NUCLEOTIDE SEQUENCE</scope>
    <source>
        <strain evidence="1">CBS 757.83</strain>
    </source>
</reference>
<evidence type="ECO:0000313" key="2">
    <source>
        <dbReference type="Proteomes" id="UP001305647"/>
    </source>
</evidence>
<gene>
    <name evidence="1" type="ORF">N658DRAFT_359984</name>
</gene>
<keyword evidence="2" id="KW-1185">Reference proteome</keyword>
<protein>
    <submittedName>
        <fullName evidence="1">Uncharacterized protein</fullName>
    </submittedName>
</protein>
<evidence type="ECO:0000313" key="1">
    <source>
        <dbReference type="EMBL" id="KAK4102339.1"/>
    </source>
</evidence>
<accession>A0AAN6Q2E1</accession>
<proteinExistence type="predicted"/>
<organism evidence="1 2">
    <name type="scientific">Parathielavia hyrcaniae</name>
    <dbReference type="NCBI Taxonomy" id="113614"/>
    <lineage>
        <taxon>Eukaryota</taxon>
        <taxon>Fungi</taxon>
        <taxon>Dikarya</taxon>
        <taxon>Ascomycota</taxon>
        <taxon>Pezizomycotina</taxon>
        <taxon>Sordariomycetes</taxon>
        <taxon>Sordariomycetidae</taxon>
        <taxon>Sordariales</taxon>
        <taxon>Chaetomiaceae</taxon>
        <taxon>Parathielavia</taxon>
    </lineage>
</organism>
<dbReference type="Proteomes" id="UP001305647">
    <property type="component" value="Unassembled WGS sequence"/>
</dbReference>
<dbReference type="AlphaFoldDB" id="A0AAN6Q2E1"/>